<evidence type="ECO:0000313" key="1">
    <source>
        <dbReference type="EMBL" id="SUJ00219.1"/>
    </source>
</evidence>
<proteinExistence type="predicted"/>
<dbReference type="InterPro" id="IPR018540">
    <property type="entry name" value="Spo0E-like"/>
</dbReference>
<sequence length="52" mass="6079">MRQNLMDEIEQLRVAMIITANQKGFSSRETIDLSRKLDILLNELESDKDSLR</sequence>
<reference evidence="1 2" key="1">
    <citation type="submission" date="2018-06" db="EMBL/GenBank/DDBJ databases">
        <authorList>
            <consortium name="Pathogen Informatics"/>
            <person name="Doyle S."/>
        </authorList>
    </citation>
    <scope>NUCLEOTIDE SEQUENCE [LARGE SCALE GENOMIC DNA]</scope>
    <source>
        <strain evidence="2">ATCC 11859 / DSM 33 / NCIB 8841 / NCTC 4822</strain>
    </source>
</reference>
<dbReference type="EMBL" id="UGYZ01000002">
    <property type="protein sequence ID" value="SUJ00219.1"/>
    <property type="molecule type" value="Genomic_DNA"/>
</dbReference>
<dbReference type="GO" id="GO:0046983">
    <property type="term" value="F:protein dimerization activity"/>
    <property type="evidence" value="ECO:0007669"/>
    <property type="project" value="InterPro"/>
</dbReference>
<dbReference type="SUPFAM" id="SSF140500">
    <property type="entry name" value="BAS1536-like"/>
    <property type="match status" value="1"/>
</dbReference>
<evidence type="ECO:0000313" key="2">
    <source>
        <dbReference type="Proteomes" id="UP000254519"/>
    </source>
</evidence>
<dbReference type="InterPro" id="IPR037208">
    <property type="entry name" value="Spo0E-like_sf"/>
</dbReference>
<keyword evidence="2" id="KW-1185">Reference proteome</keyword>
<dbReference type="OrthoDB" id="2440399at2"/>
<name>A0A380BEJ0_SPOPA</name>
<dbReference type="AlphaFoldDB" id="A0A380BEJ0"/>
<dbReference type="GO" id="GO:0043937">
    <property type="term" value="P:regulation of sporulation"/>
    <property type="evidence" value="ECO:0007669"/>
    <property type="project" value="InterPro"/>
</dbReference>
<dbReference type="Pfam" id="PF09388">
    <property type="entry name" value="SpoOE-like"/>
    <property type="match status" value="1"/>
</dbReference>
<accession>A0A380BEJ0</accession>
<organism evidence="1 2">
    <name type="scientific">Sporosarcina pasteurii</name>
    <name type="common">Bacillus pasteurii</name>
    <dbReference type="NCBI Taxonomy" id="1474"/>
    <lineage>
        <taxon>Bacteria</taxon>
        <taxon>Bacillati</taxon>
        <taxon>Bacillota</taxon>
        <taxon>Bacilli</taxon>
        <taxon>Bacillales</taxon>
        <taxon>Caryophanaceae</taxon>
        <taxon>Sporosarcina</taxon>
    </lineage>
</organism>
<dbReference type="InterPro" id="IPR036638">
    <property type="entry name" value="HLH_DNA-bd_sf"/>
</dbReference>
<dbReference type="Proteomes" id="UP000254519">
    <property type="component" value="Unassembled WGS sequence"/>
</dbReference>
<protein>
    <submittedName>
        <fullName evidence="1">Spo0E like sporulation regulatory protein</fullName>
    </submittedName>
</protein>
<gene>
    <name evidence="1" type="ORF">NCTC4822_00877</name>
</gene>
<dbReference type="RefSeq" id="WP_115360307.1">
    <property type="nucleotide sequence ID" value="NZ_CP038012.1"/>
</dbReference>
<dbReference type="Gene3D" id="4.10.280.10">
    <property type="entry name" value="Helix-loop-helix DNA-binding domain"/>
    <property type="match status" value="1"/>
</dbReference>